<evidence type="ECO:0000313" key="2">
    <source>
        <dbReference type="EMBL" id="RSD31719.1"/>
    </source>
</evidence>
<organism evidence="2 3">
    <name type="scientific">Vibrio pectenicida</name>
    <dbReference type="NCBI Taxonomy" id="62763"/>
    <lineage>
        <taxon>Bacteria</taxon>
        <taxon>Pseudomonadati</taxon>
        <taxon>Pseudomonadota</taxon>
        <taxon>Gammaproteobacteria</taxon>
        <taxon>Vibrionales</taxon>
        <taxon>Vibrionaceae</taxon>
        <taxon>Vibrio</taxon>
    </lineage>
</organism>
<dbReference type="EMBL" id="RSFA01000024">
    <property type="protein sequence ID" value="RSD31719.1"/>
    <property type="molecule type" value="Genomic_DNA"/>
</dbReference>
<dbReference type="SUPFAM" id="SSF48452">
    <property type="entry name" value="TPR-like"/>
    <property type="match status" value="1"/>
</dbReference>
<dbReference type="SUPFAM" id="SSF52540">
    <property type="entry name" value="P-loop containing nucleoside triphosphate hydrolases"/>
    <property type="match status" value="1"/>
</dbReference>
<evidence type="ECO:0000313" key="3">
    <source>
        <dbReference type="Proteomes" id="UP000269041"/>
    </source>
</evidence>
<feature type="domain" description="Novel STAND NTPase 5" evidence="1">
    <location>
        <begin position="320"/>
        <end position="463"/>
    </location>
</feature>
<dbReference type="SUPFAM" id="SSF52467">
    <property type="entry name" value="DHS-like NAD/FAD-binding domain"/>
    <property type="match status" value="1"/>
</dbReference>
<dbReference type="Proteomes" id="UP000269041">
    <property type="component" value="Unassembled WGS sequence"/>
</dbReference>
<dbReference type="Pfam" id="PF13289">
    <property type="entry name" value="SIR2_2"/>
    <property type="match status" value="1"/>
</dbReference>
<protein>
    <recommendedName>
        <fullName evidence="1">Novel STAND NTPase 5 domain-containing protein</fullName>
    </recommendedName>
</protein>
<dbReference type="InterPro" id="IPR027417">
    <property type="entry name" value="P-loop_NTPase"/>
</dbReference>
<dbReference type="InterPro" id="IPR057574">
    <property type="entry name" value="nSTAND_NTPase5_dom"/>
</dbReference>
<dbReference type="RefSeq" id="WP_125320575.1">
    <property type="nucleotide sequence ID" value="NZ_AP024891.1"/>
</dbReference>
<dbReference type="InterPro" id="IPR011990">
    <property type="entry name" value="TPR-like_helical_dom_sf"/>
</dbReference>
<dbReference type="InterPro" id="IPR029035">
    <property type="entry name" value="DHS-like_NAD/FAD-binding_dom"/>
</dbReference>
<sequence>MDIPDNLIYEIKRGRVVLFLGAGASMGSTSKFGKEMFSANVLRDALCDRFLGGKDKDLTLASVAELSISESDKVTVQQYIKELFEDFEPSDFHRKLPKYKWSTVFTTNYDLLIEGAYDVFEQESQRLVPIIRTTDRMDSMVKPGEDLAYIKLHGCISRINETDPELILTADQYATHQKKRTTLFERLKSLGTSHTVLFVGHSLEDSDIRAALSEIQDLTDSRPRYYALMLGVSERQQRLWESKRITVLNGTFKAFMDSLDSQVTDIERALISVSDKQHPIERKFVSNDFSLTPQALSELNNSLRFVHGAMPSDTVDPKMFYKGFSQSWTPISQELDVRRRISDEVVSDIILIDESERNSQFFELYHLSGFAGSGKSVILRRVAWDAATDYDKICLYWDSNERLPSQALLEIAEKVRERIFLFVDNASSHVPDILALNHKCNQASLPITCIAAERTNEWNIECSPLHSLLSDKLEVGYLSMKEVERLIELLERHNALGELKKWSPEKRREAFSEKAGRQLLVALHEVTMSKPFEQIICNEYDNIVPRKAQLIYRTICIMNRFDVLVRAGIINRVHGVSFTDFTDRFFSPLESVVKVTKYDVAQDQAYVSRHPIIAEMVFEYSMGSEEERLDTYLSLLKNLDIGYSPDRTAFREMIKYRNLSGVFNLHENIEAIYKQIEDVCGDDDFYYQQVGIFYMRSKTPNFVKSEEYLNLAEKFGKFNPSIQHSLAELELARAKRATGLDKERLLNKADRLAKEISNKDKVTSHSFDTQCKIALQRLEDMIQLDDEELLTDAIKNTEAVIQNALKKFPDDEVILSEEAAFAQLISDNQRSLRALEAAHKINPSNGALSNRLSKIYLSAPLPNLEKAKEVLNRTLDANPLDKNAHAGIASIFSIYEPSEKQRAEHHWRRSFTDGDSNVLNQLWYCRQLYINGRYDDYLDQLSKLKLIRLPPKTKHTIRGLLSGSNDEPILISGKIVKKTYSFCLTEATGYSGVHFLHQSNCPSDIWNNLSVGDTLEYNLGFTFSGAAAIIKQKSQKEDKAVLESISVD</sequence>
<proteinExistence type="predicted"/>
<comment type="caution">
    <text evidence="2">The sequence shown here is derived from an EMBL/GenBank/DDBJ whole genome shotgun (WGS) entry which is preliminary data.</text>
</comment>
<reference evidence="2 3" key="1">
    <citation type="submission" date="2018-12" db="EMBL/GenBank/DDBJ databases">
        <title>Genomic taxonomy of the Vibrionaceae family.</title>
        <authorList>
            <person name="Gomez-Gil B."/>
            <person name="Enciso-Ibarra K."/>
        </authorList>
    </citation>
    <scope>NUCLEOTIDE SEQUENCE [LARGE SCALE GENOMIC DNA]</scope>
    <source>
        <strain evidence="2 3">CAIM 594</strain>
    </source>
</reference>
<keyword evidence="3" id="KW-1185">Reference proteome</keyword>
<dbReference type="Gene3D" id="1.25.40.10">
    <property type="entry name" value="Tetratricopeptide repeat domain"/>
    <property type="match status" value="1"/>
</dbReference>
<evidence type="ECO:0000259" key="1">
    <source>
        <dbReference type="Pfam" id="PF25199"/>
    </source>
</evidence>
<dbReference type="AlphaFoldDB" id="A0A427U4W1"/>
<dbReference type="Pfam" id="PF25199">
    <property type="entry name" value="nSTAND_NTPase5"/>
    <property type="match status" value="1"/>
</dbReference>
<gene>
    <name evidence="2" type="ORF">EJA03_07265</name>
</gene>
<accession>A0A427U4W1</accession>
<name>A0A427U4W1_9VIBR</name>
<dbReference type="OrthoDB" id="95129at2"/>